<organism evidence="2 3">
    <name type="scientific">Phototrophicus methaneseepsis</name>
    <dbReference type="NCBI Taxonomy" id="2710758"/>
    <lineage>
        <taxon>Bacteria</taxon>
        <taxon>Bacillati</taxon>
        <taxon>Chloroflexota</taxon>
        <taxon>Candidatus Thermofontia</taxon>
        <taxon>Phototrophicales</taxon>
        <taxon>Phototrophicaceae</taxon>
        <taxon>Phototrophicus</taxon>
    </lineage>
</organism>
<accession>A0A7S8E8Z3</accession>
<reference evidence="2 3" key="1">
    <citation type="submission" date="2020-02" db="EMBL/GenBank/DDBJ databases">
        <authorList>
            <person name="Zheng R.K."/>
            <person name="Sun C.M."/>
        </authorList>
    </citation>
    <scope>NUCLEOTIDE SEQUENCE [LARGE SCALE GENOMIC DNA]</scope>
    <source>
        <strain evidence="3">rifampicinis</strain>
    </source>
</reference>
<dbReference type="KEGG" id="pmet:G4Y79_23335"/>
<gene>
    <name evidence="2" type="ORF">G4Y79_23335</name>
</gene>
<proteinExistence type="predicted"/>
<dbReference type="AlphaFoldDB" id="A0A7S8E8Z3"/>
<protein>
    <recommendedName>
        <fullName evidence="4">Esterase family protein</fullName>
    </recommendedName>
</protein>
<dbReference type="SUPFAM" id="SSF53474">
    <property type="entry name" value="alpha/beta-Hydrolases"/>
    <property type="match status" value="1"/>
</dbReference>
<dbReference type="PROSITE" id="PS51257">
    <property type="entry name" value="PROKAR_LIPOPROTEIN"/>
    <property type="match status" value="1"/>
</dbReference>
<sequence length="345" mass="38389">MQITKSENQYSQSWRWLVGCLLVLSLLLIGCEPLAPYEPTPVAVIITNTPTATVPPTSTPTPRPATATPSPTPTVEALPTQTQEPCLAEGGQWLDFTDNLSEVANENLRYRVYLPPCYFQTQKRYPLVILLHGLSYREQQWDELGIDEALDDGILRGRVAPMIIVNPYMGTIGQVNAFPPAPSYETVITEELLPEVQRNFCIWQDRDYRAIGGISRGGFWAYTIAMRNPDLFGIVGGHSAYFPGNLNEVPAEFNPLEIATNTSYMLDADLRMYMDNGAADSSGPSQQIMSTRLSERGIPHTYQVHAAGEHDNDYWAAHVAEYLLFYGDTWPKNADELPSCAEPSP</sequence>
<dbReference type="EMBL" id="CP062983">
    <property type="protein sequence ID" value="QPC82586.1"/>
    <property type="molecule type" value="Genomic_DNA"/>
</dbReference>
<dbReference type="RefSeq" id="WP_195170655.1">
    <property type="nucleotide sequence ID" value="NZ_CP062983.1"/>
</dbReference>
<evidence type="ECO:0000313" key="3">
    <source>
        <dbReference type="Proteomes" id="UP000594468"/>
    </source>
</evidence>
<evidence type="ECO:0000313" key="2">
    <source>
        <dbReference type="EMBL" id="QPC82586.1"/>
    </source>
</evidence>
<feature type="region of interest" description="Disordered" evidence="1">
    <location>
        <begin position="51"/>
        <end position="79"/>
    </location>
</feature>
<name>A0A7S8E8Z3_9CHLR</name>
<dbReference type="PANTHER" id="PTHR48098">
    <property type="entry name" value="ENTEROCHELIN ESTERASE-RELATED"/>
    <property type="match status" value="1"/>
</dbReference>
<dbReference type="Gene3D" id="3.40.50.1820">
    <property type="entry name" value="alpha/beta hydrolase"/>
    <property type="match status" value="1"/>
</dbReference>
<dbReference type="InterPro" id="IPR050583">
    <property type="entry name" value="Mycobacterial_A85_antigen"/>
</dbReference>
<keyword evidence="3" id="KW-1185">Reference proteome</keyword>
<feature type="compositionally biased region" description="Low complexity" evidence="1">
    <location>
        <begin position="64"/>
        <end position="75"/>
    </location>
</feature>
<dbReference type="InterPro" id="IPR000801">
    <property type="entry name" value="Esterase-like"/>
</dbReference>
<dbReference type="InterPro" id="IPR029058">
    <property type="entry name" value="AB_hydrolase_fold"/>
</dbReference>
<dbReference type="Pfam" id="PF00756">
    <property type="entry name" value="Esterase"/>
    <property type="match status" value="1"/>
</dbReference>
<evidence type="ECO:0008006" key="4">
    <source>
        <dbReference type="Google" id="ProtNLM"/>
    </source>
</evidence>
<dbReference type="Proteomes" id="UP000594468">
    <property type="component" value="Chromosome"/>
</dbReference>
<evidence type="ECO:0000256" key="1">
    <source>
        <dbReference type="SAM" id="MobiDB-lite"/>
    </source>
</evidence>